<evidence type="ECO:0000313" key="1">
    <source>
        <dbReference type="EMBL" id="KAK1284157.1"/>
    </source>
</evidence>
<reference evidence="1" key="1">
    <citation type="journal article" date="2023" name="Nat. Commun.">
        <title>Diploid and tetraploid genomes of Acorus and the evolution of monocots.</title>
        <authorList>
            <person name="Ma L."/>
            <person name="Liu K.W."/>
            <person name="Li Z."/>
            <person name="Hsiao Y.Y."/>
            <person name="Qi Y."/>
            <person name="Fu T."/>
            <person name="Tang G.D."/>
            <person name="Zhang D."/>
            <person name="Sun W.H."/>
            <person name="Liu D.K."/>
            <person name="Li Y."/>
            <person name="Chen G.Z."/>
            <person name="Liu X.D."/>
            <person name="Liao X.Y."/>
            <person name="Jiang Y.T."/>
            <person name="Yu X."/>
            <person name="Hao Y."/>
            <person name="Huang J."/>
            <person name="Zhao X.W."/>
            <person name="Ke S."/>
            <person name="Chen Y.Y."/>
            <person name="Wu W.L."/>
            <person name="Hsu J.L."/>
            <person name="Lin Y.F."/>
            <person name="Huang M.D."/>
            <person name="Li C.Y."/>
            <person name="Huang L."/>
            <person name="Wang Z.W."/>
            <person name="Zhao X."/>
            <person name="Zhong W.Y."/>
            <person name="Peng D.H."/>
            <person name="Ahmad S."/>
            <person name="Lan S."/>
            <person name="Zhang J.S."/>
            <person name="Tsai W.C."/>
            <person name="Van de Peer Y."/>
            <person name="Liu Z.J."/>
        </authorList>
    </citation>
    <scope>NUCLEOTIDE SEQUENCE</scope>
    <source>
        <strain evidence="1">CP</strain>
    </source>
</reference>
<dbReference type="EMBL" id="JAUJYO010000021">
    <property type="protein sequence ID" value="KAK1284157.1"/>
    <property type="molecule type" value="Genomic_DNA"/>
</dbReference>
<accession>A0AAV9C649</accession>
<evidence type="ECO:0000313" key="2">
    <source>
        <dbReference type="Proteomes" id="UP001180020"/>
    </source>
</evidence>
<dbReference type="PANTHER" id="PTHR46890:SF48">
    <property type="entry name" value="RNA-DIRECTED DNA POLYMERASE"/>
    <property type="match status" value="1"/>
</dbReference>
<organism evidence="1 2">
    <name type="scientific">Acorus calamus</name>
    <name type="common">Sweet flag</name>
    <dbReference type="NCBI Taxonomy" id="4465"/>
    <lineage>
        <taxon>Eukaryota</taxon>
        <taxon>Viridiplantae</taxon>
        <taxon>Streptophyta</taxon>
        <taxon>Embryophyta</taxon>
        <taxon>Tracheophyta</taxon>
        <taxon>Spermatophyta</taxon>
        <taxon>Magnoliopsida</taxon>
        <taxon>Liliopsida</taxon>
        <taxon>Acoraceae</taxon>
        <taxon>Acorus</taxon>
    </lineage>
</organism>
<evidence type="ECO:0008006" key="3">
    <source>
        <dbReference type="Google" id="ProtNLM"/>
    </source>
</evidence>
<dbReference type="Proteomes" id="UP001180020">
    <property type="component" value="Unassembled WGS sequence"/>
</dbReference>
<keyword evidence="2" id="KW-1185">Reference proteome</keyword>
<proteinExistence type="predicted"/>
<gene>
    <name evidence="1" type="ORF">QJS10_CPB21g01155</name>
</gene>
<sequence>MAQIRSLKAKSTWEEAGLLSEEDRVKRCRLKGEWNDLLRLEEVEWRQKSRAIWLREGDNNTKYFHKVANQRRRINKIVQLEVEGEEEIKKAMVEHFSGAFRKQRGWCPLWVDEELGRIPDQCLQSLEARFTEKEVKEVIFGAEVDKAPGPDGFGLQFFQEFWEAVKDDIMEMFDDFFSSLSGIGSINATFLALIPKKEGASTIGDFRPISLVNGCYKMISKVLANRIKEVIGHLVDGSQTTFIPGRLLQDGFMTVQECISGVNMIWEARAGVQIGFREGI</sequence>
<protein>
    <recommendedName>
        <fullName evidence="3">Reverse transcriptase domain-containing protein</fullName>
    </recommendedName>
</protein>
<dbReference type="SUPFAM" id="SSF56672">
    <property type="entry name" value="DNA/RNA polymerases"/>
    <property type="match status" value="1"/>
</dbReference>
<dbReference type="PANTHER" id="PTHR46890">
    <property type="entry name" value="NON-LTR RETROLELEMENT REVERSE TRANSCRIPTASE-LIKE PROTEIN-RELATED"/>
    <property type="match status" value="1"/>
</dbReference>
<reference evidence="1" key="2">
    <citation type="submission" date="2023-06" db="EMBL/GenBank/DDBJ databases">
        <authorList>
            <person name="Ma L."/>
            <person name="Liu K.-W."/>
            <person name="Li Z."/>
            <person name="Hsiao Y.-Y."/>
            <person name="Qi Y."/>
            <person name="Fu T."/>
            <person name="Tang G."/>
            <person name="Zhang D."/>
            <person name="Sun W.-H."/>
            <person name="Liu D.-K."/>
            <person name="Li Y."/>
            <person name="Chen G.-Z."/>
            <person name="Liu X.-D."/>
            <person name="Liao X.-Y."/>
            <person name="Jiang Y.-T."/>
            <person name="Yu X."/>
            <person name="Hao Y."/>
            <person name="Huang J."/>
            <person name="Zhao X.-W."/>
            <person name="Ke S."/>
            <person name="Chen Y.-Y."/>
            <person name="Wu W.-L."/>
            <person name="Hsu J.-L."/>
            <person name="Lin Y.-F."/>
            <person name="Huang M.-D."/>
            <person name="Li C.-Y."/>
            <person name="Huang L."/>
            <person name="Wang Z.-W."/>
            <person name="Zhao X."/>
            <person name="Zhong W.-Y."/>
            <person name="Peng D.-H."/>
            <person name="Ahmad S."/>
            <person name="Lan S."/>
            <person name="Zhang J.-S."/>
            <person name="Tsai W.-C."/>
            <person name="Van De Peer Y."/>
            <person name="Liu Z.-J."/>
        </authorList>
    </citation>
    <scope>NUCLEOTIDE SEQUENCE</scope>
    <source>
        <strain evidence="1">CP</strain>
        <tissue evidence="1">Leaves</tissue>
    </source>
</reference>
<dbReference type="InterPro" id="IPR052343">
    <property type="entry name" value="Retrotransposon-Effector_Assoc"/>
</dbReference>
<dbReference type="InterPro" id="IPR043502">
    <property type="entry name" value="DNA/RNA_pol_sf"/>
</dbReference>
<dbReference type="AlphaFoldDB" id="A0AAV9C649"/>
<name>A0AAV9C649_ACOCL</name>
<comment type="caution">
    <text evidence="1">The sequence shown here is derived from an EMBL/GenBank/DDBJ whole genome shotgun (WGS) entry which is preliminary data.</text>
</comment>